<dbReference type="InterPro" id="IPR003597">
    <property type="entry name" value="Ig_C1-set"/>
</dbReference>
<keyword evidence="4" id="KW-1185">Reference proteome</keyword>
<name>A0A1V4K4P4_PATFA</name>
<sequence>MTSSVCADEWDAGDVYTCNVTHPELLFPTQVTLQKTPAHDARAPSLYVLPPPPEQVSLRESVTVTCLVTDFNPQDVLVRWLRNGEPLDPVRYVTFPPVPANQGAPGGAYVTYSALRVASEEWGAGNVFTCLVGHERLPMRLAQKSVDRNSGKAAAVNVSLVLADSAAACY</sequence>
<evidence type="ECO:0000259" key="2">
    <source>
        <dbReference type="PROSITE" id="PS50835"/>
    </source>
</evidence>
<evidence type="ECO:0000313" key="4">
    <source>
        <dbReference type="Proteomes" id="UP000190648"/>
    </source>
</evidence>
<dbReference type="AlphaFoldDB" id="A0A1V4K4P4"/>
<evidence type="ECO:0000256" key="1">
    <source>
        <dbReference type="ARBA" id="ARBA00023319"/>
    </source>
</evidence>
<dbReference type="FunFam" id="2.60.40.10:FF:000463">
    <property type="entry name" value="Immunoglobulin heavy constant gamma 1"/>
    <property type="match status" value="1"/>
</dbReference>
<dbReference type="PROSITE" id="PS00290">
    <property type="entry name" value="IG_MHC"/>
    <property type="match status" value="2"/>
</dbReference>
<dbReference type="PANTHER" id="PTHR23411">
    <property type="entry name" value="TAPASIN"/>
    <property type="match status" value="1"/>
</dbReference>
<dbReference type="InterPro" id="IPR013783">
    <property type="entry name" value="Ig-like_fold"/>
</dbReference>
<dbReference type="PROSITE" id="PS50835">
    <property type="entry name" value="IG_LIKE"/>
    <property type="match status" value="1"/>
</dbReference>
<dbReference type="SMART" id="SM00407">
    <property type="entry name" value="IGc1"/>
    <property type="match status" value="1"/>
</dbReference>
<comment type="caution">
    <text evidence="3">The sequence shown here is derived from an EMBL/GenBank/DDBJ whole genome shotgun (WGS) entry which is preliminary data.</text>
</comment>
<dbReference type="OrthoDB" id="8694217at2759"/>
<evidence type="ECO:0000313" key="3">
    <source>
        <dbReference type="EMBL" id="OPJ79416.1"/>
    </source>
</evidence>
<gene>
    <name evidence="3" type="ORF">AV530_019757</name>
</gene>
<dbReference type="EMBL" id="LSYS01004633">
    <property type="protein sequence ID" value="OPJ79416.1"/>
    <property type="molecule type" value="Genomic_DNA"/>
</dbReference>
<dbReference type="SUPFAM" id="SSF48726">
    <property type="entry name" value="Immunoglobulin"/>
    <property type="match status" value="2"/>
</dbReference>
<dbReference type="Gene3D" id="2.60.40.10">
    <property type="entry name" value="Immunoglobulins"/>
    <property type="match status" value="1"/>
</dbReference>
<dbReference type="InterPro" id="IPR036179">
    <property type="entry name" value="Ig-like_dom_sf"/>
</dbReference>
<dbReference type="InterPro" id="IPR003006">
    <property type="entry name" value="Ig/MHC_CS"/>
</dbReference>
<protein>
    <recommendedName>
        <fullName evidence="2">Ig-like domain-containing protein</fullName>
    </recommendedName>
</protein>
<keyword evidence="1" id="KW-0393">Immunoglobulin domain</keyword>
<dbReference type="STRING" id="372326.A0A1V4K4P4"/>
<reference evidence="3 4" key="1">
    <citation type="submission" date="2016-02" db="EMBL/GenBank/DDBJ databases">
        <title>Band-tailed pigeon sequencing and assembly.</title>
        <authorList>
            <person name="Soares A.E."/>
            <person name="Novak B.J."/>
            <person name="Rice E.S."/>
            <person name="O'Connell B."/>
            <person name="Chang D."/>
            <person name="Weber S."/>
            <person name="Shapiro B."/>
        </authorList>
    </citation>
    <scope>NUCLEOTIDE SEQUENCE [LARGE SCALE GENOMIC DNA]</scope>
    <source>
        <strain evidence="3">BTP2013</strain>
        <tissue evidence="3">Blood</tissue>
    </source>
</reference>
<organism evidence="3 4">
    <name type="scientific">Patagioenas fasciata monilis</name>
    <dbReference type="NCBI Taxonomy" id="372326"/>
    <lineage>
        <taxon>Eukaryota</taxon>
        <taxon>Metazoa</taxon>
        <taxon>Chordata</taxon>
        <taxon>Craniata</taxon>
        <taxon>Vertebrata</taxon>
        <taxon>Euteleostomi</taxon>
        <taxon>Archelosauria</taxon>
        <taxon>Archosauria</taxon>
        <taxon>Dinosauria</taxon>
        <taxon>Saurischia</taxon>
        <taxon>Theropoda</taxon>
        <taxon>Coelurosauria</taxon>
        <taxon>Aves</taxon>
        <taxon>Neognathae</taxon>
        <taxon>Neoaves</taxon>
        <taxon>Columbimorphae</taxon>
        <taxon>Columbiformes</taxon>
        <taxon>Columbidae</taxon>
        <taxon>Patagioenas</taxon>
    </lineage>
</organism>
<feature type="domain" description="Ig-like" evidence="2">
    <location>
        <begin position="44"/>
        <end position="147"/>
    </location>
</feature>
<dbReference type="Pfam" id="PF07654">
    <property type="entry name" value="C1-set"/>
    <property type="match status" value="1"/>
</dbReference>
<accession>A0A1V4K4P4</accession>
<dbReference type="InterPro" id="IPR050380">
    <property type="entry name" value="Immune_Resp_Modulators"/>
</dbReference>
<dbReference type="Proteomes" id="UP000190648">
    <property type="component" value="Unassembled WGS sequence"/>
</dbReference>
<dbReference type="CDD" id="cd05768">
    <property type="entry name" value="IgC1_CH3_IgAGD_CH4_IgAEM"/>
    <property type="match status" value="1"/>
</dbReference>
<proteinExistence type="predicted"/>
<dbReference type="InterPro" id="IPR007110">
    <property type="entry name" value="Ig-like_dom"/>
</dbReference>